<dbReference type="GO" id="GO:0030246">
    <property type="term" value="F:carbohydrate binding"/>
    <property type="evidence" value="ECO:0007669"/>
    <property type="project" value="InterPro"/>
</dbReference>
<keyword evidence="3" id="KW-1185">Reference proteome</keyword>
<protein>
    <recommendedName>
        <fullName evidence="1">Type 9 secretion system plug protein N-terminal domain-containing protein</fullName>
    </recommendedName>
</protein>
<gene>
    <name evidence="2" type="ORF">SAMN04488552_0761</name>
</gene>
<dbReference type="STRING" id="1250231.SAMN04488552_0761"/>
<dbReference type="Pfam" id="PF17116">
    <property type="entry name" value="T9SS_plug_1st"/>
    <property type="match status" value="1"/>
</dbReference>
<organism evidence="2 3">
    <name type="scientific">Christiangramia echinicola</name>
    <dbReference type="NCBI Taxonomy" id="279359"/>
    <lineage>
        <taxon>Bacteria</taxon>
        <taxon>Pseudomonadati</taxon>
        <taxon>Bacteroidota</taxon>
        <taxon>Flavobacteriia</taxon>
        <taxon>Flavobacteriales</taxon>
        <taxon>Flavobacteriaceae</taxon>
        <taxon>Christiangramia</taxon>
    </lineage>
</organism>
<proteinExistence type="predicted"/>
<dbReference type="EMBL" id="LT629745">
    <property type="protein sequence ID" value="SDR73161.1"/>
    <property type="molecule type" value="Genomic_DNA"/>
</dbReference>
<accession>A0A1H1LF04</accession>
<evidence type="ECO:0000313" key="3">
    <source>
        <dbReference type="Proteomes" id="UP000198858"/>
    </source>
</evidence>
<reference evidence="2 3" key="1">
    <citation type="submission" date="2016-10" db="EMBL/GenBank/DDBJ databases">
        <authorList>
            <person name="Varghese N."/>
            <person name="Submissions S."/>
        </authorList>
    </citation>
    <scope>NUCLEOTIDE SEQUENCE [LARGE SCALE GENOMIC DNA]</scope>
    <source>
        <strain evidence="2 3">Mar_2010_102</strain>
    </source>
</reference>
<name>A0A1H1LF04_9FLAO</name>
<evidence type="ECO:0000313" key="2">
    <source>
        <dbReference type="EMBL" id="SDR73161.1"/>
    </source>
</evidence>
<dbReference type="InterPro" id="IPR013784">
    <property type="entry name" value="Carb-bd-like_fold"/>
</dbReference>
<dbReference type="AlphaFoldDB" id="A0A1H1LF04"/>
<feature type="domain" description="Type 9 secretion system plug protein N-terminal" evidence="1">
    <location>
        <begin position="31"/>
        <end position="154"/>
    </location>
</feature>
<dbReference type="InterPro" id="IPR031345">
    <property type="entry name" value="T9SS_Plug_N"/>
</dbReference>
<dbReference type="Proteomes" id="UP000198858">
    <property type="component" value="Chromosome I"/>
</dbReference>
<sequence>MRAFLLFLFITGFTLTGWCQSAIETPAPPFIRTIVFQGSSPENQGNPIVRLGSRLSLSFDDIIGDEADYYYTIEHFHFDWSPSQLSKNEYLEGFDNVRIMDFTNSLNSLQPYTHYELTIPNRNVKGIKVSGNYLLSIYNSNRELVFSRKFMVYEPLAQVTAEVKRSRDLNFIDEKQVVNFSVDSPDLLLKNPEQNVKVSLVQNNNFKLAVHDLKPQYTIANELIYRYDTESSFWGGNEFLQFDNKEIRVTTSDISSVELSDLYHHYLFLDFTRKNEPYTYNPDINGSFVVRNIQAQNSDIEADYVWIHFRLKNYDIVENAEIHLYGGFNNFELDKSTLMTYNEETGYYEGARLFKQGYYNYKYVLLNSDGSLDDGFISGNFDETENLYSILVYYRTPGARYDRMIGVGYTNSEIIRN</sequence>
<dbReference type="RefSeq" id="WP_089661355.1">
    <property type="nucleotide sequence ID" value="NZ_LT629745.1"/>
</dbReference>
<evidence type="ECO:0000259" key="1">
    <source>
        <dbReference type="Pfam" id="PF17116"/>
    </source>
</evidence>
<dbReference type="SUPFAM" id="SSF49452">
    <property type="entry name" value="Starch-binding domain-like"/>
    <property type="match status" value="1"/>
</dbReference>